<dbReference type="Pfam" id="PF03454">
    <property type="entry name" value="MoeA_C"/>
    <property type="match status" value="1"/>
</dbReference>
<dbReference type="InterPro" id="IPR038987">
    <property type="entry name" value="MoeA-like"/>
</dbReference>
<comment type="catalytic activity">
    <reaction evidence="5">
        <text>adenylyl-molybdopterin + molybdate = Mo-molybdopterin + AMP + H(+)</text>
        <dbReference type="Rhea" id="RHEA:35047"/>
        <dbReference type="ChEBI" id="CHEBI:15378"/>
        <dbReference type="ChEBI" id="CHEBI:36264"/>
        <dbReference type="ChEBI" id="CHEBI:62727"/>
        <dbReference type="ChEBI" id="CHEBI:71302"/>
        <dbReference type="ChEBI" id="CHEBI:456215"/>
        <dbReference type="EC" id="2.10.1.1"/>
    </reaction>
</comment>
<keyword evidence="4 6" id="KW-0501">Molybdenum cofactor biosynthesis</keyword>
<evidence type="ECO:0000313" key="9">
    <source>
        <dbReference type="Proteomes" id="UP001596978"/>
    </source>
</evidence>
<dbReference type="SUPFAM" id="SSF53218">
    <property type="entry name" value="Molybdenum cofactor biosynthesis proteins"/>
    <property type="match status" value="1"/>
</dbReference>
<dbReference type="RefSeq" id="WP_386409922.1">
    <property type="nucleotide sequence ID" value="NZ_JBHTJH010000017.1"/>
</dbReference>
<evidence type="ECO:0000256" key="1">
    <source>
        <dbReference type="ARBA" id="ARBA00002901"/>
    </source>
</evidence>
<dbReference type="PROSITE" id="PS01079">
    <property type="entry name" value="MOCF_BIOSYNTHESIS_2"/>
    <property type="match status" value="1"/>
</dbReference>
<keyword evidence="6" id="KW-0808">Transferase</keyword>
<dbReference type="InterPro" id="IPR036425">
    <property type="entry name" value="MoaB/Mog-like_dom_sf"/>
</dbReference>
<dbReference type="Proteomes" id="UP001596978">
    <property type="component" value="Unassembled WGS sequence"/>
</dbReference>
<dbReference type="CDD" id="cd00887">
    <property type="entry name" value="MoeA"/>
    <property type="match status" value="1"/>
</dbReference>
<dbReference type="Gene3D" id="2.40.340.10">
    <property type="entry name" value="MoeA, C-terminal, domain IV"/>
    <property type="match status" value="1"/>
</dbReference>
<evidence type="ECO:0000256" key="2">
    <source>
        <dbReference type="ARBA" id="ARBA00005046"/>
    </source>
</evidence>
<dbReference type="Gene3D" id="2.170.190.11">
    <property type="entry name" value="Molybdopterin biosynthesis moea protein, domain 3"/>
    <property type="match status" value="1"/>
</dbReference>
<dbReference type="Pfam" id="PF03453">
    <property type="entry name" value="MoeA_N"/>
    <property type="match status" value="1"/>
</dbReference>
<evidence type="ECO:0000259" key="7">
    <source>
        <dbReference type="SMART" id="SM00852"/>
    </source>
</evidence>
<comment type="caution">
    <text evidence="8">The sequence shown here is derived from an EMBL/GenBank/DDBJ whole genome shotgun (WGS) entry which is preliminary data.</text>
</comment>
<keyword evidence="9" id="KW-1185">Reference proteome</keyword>
<keyword evidence="6" id="KW-0460">Magnesium</keyword>
<dbReference type="InterPro" id="IPR001453">
    <property type="entry name" value="MoaB/Mog_dom"/>
</dbReference>
<organism evidence="8 9">
    <name type="scientific">Sungkyunkwania multivorans</name>
    <dbReference type="NCBI Taxonomy" id="1173618"/>
    <lineage>
        <taxon>Bacteria</taxon>
        <taxon>Pseudomonadati</taxon>
        <taxon>Bacteroidota</taxon>
        <taxon>Flavobacteriia</taxon>
        <taxon>Flavobacteriales</taxon>
        <taxon>Flavobacteriaceae</taxon>
        <taxon>Sungkyunkwania</taxon>
    </lineage>
</organism>
<evidence type="ECO:0000256" key="5">
    <source>
        <dbReference type="ARBA" id="ARBA00047317"/>
    </source>
</evidence>
<dbReference type="InterPro" id="IPR005110">
    <property type="entry name" value="MoeA_linker/N"/>
</dbReference>
<dbReference type="SMART" id="SM00852">
    <property type="entry name" value="MoCF_biosynth"/>
    <property type="match status" value="1"/>
</dbReference>
<dbReference type="InterPro" id="IPR036135">
    <property type="entry name" value="MoeA_linker/N_sf"/>
</dbReference>
<dbReference type="EMBL" id="JBHTJH010000017">
    <property type="protein sequence ID" value="MFD0863674.1"/>
    <property type="molecule type" value="Genomic_DNA"/>
</dbReference>
<comment type="cofactor">
    <cofactor evidence="6">
        <name>Mg(2+)</name>
        <dbReference type="ChEBI" id="CHEBI:18420"/>
    </cofactor>
</comment>
<keyword evidence="6" id="KW-0479">Metal-binding</keyword>
<dbReference type="NCBIfam" id="NF045515">
    <property type="entry name" value="Glp_gephyrin"/>
    <property type="match status" value="1"/>
</dbReference>
<dbReference type="SUPFAM" id="SSF63867">
    <property type="entry name" value="MoeA C-terminal domain-like"/>
    <property type="match status" value="1"/>
</dbReference>
<evidence type="ECO:0000313" key="8">
    <source>
        <dbReference type="EMBL" id="MFD0863674.1"/>
    </source>
</evidence>
<comment type="pathway">
    <text evidence="2 6">Cofactor biosynthesis; molybdopterin biosynthesis.</text>
</comment>
<keyword evidence="6" id="KW-0500">Molybdenum</keyword>
<dbReference type="Gene3D" id="3.40.980.10">
    <property type="entry name" value="MoaB/Mog-like domain"/>
    <property type="match status" value="1"/>
</dbReference>
<evidence type="ECO:0000256" key="6">
    <source>
        <dbReference type="RuleBase" id="RU365090"/>
    </source>
</evidence>
<dbReference type="InterPro" id="IPR036688">
    <property type="entry name" value="MoeA_C_domain_IV_sf"/>
</dbReference>
<dbReference type="EC" id="2.10.1.1" evidence="6"/>
<dbReference type="Gene3D" id="3.90.105.10">
    <property type="entry name" value="Molybdopterin biosynthesis moea protein, domain 2"/>
    <property type="match status" value="1"/>
</dbReference>
<dbReference type="Pfam" id="PF00994">
    <property type="entry name" value="MoCF_biosynth"/>
    <property type="match status" value="1"/>
</dbReference>
<evidence type="ECO:0000256" key="4">
    <source>
        <dbReference type="ARBA" id="ARBA00023150"/>
    </source>
</evidence>
<dbReference type="NCBIfam" id="TIGR00177">
    <property type="entry name" value="molyb_syn"/>
    <property type="match status" value="1"/>
</dbReference>
<comment type="function">
    <text evidence="1 6">Catalyzes the insertion of molybdate into adenylated molybdopterin with the concomitant release of AMP.</text>
</comment>
<protein>
    <recommendedName>
        <fullName evidence="6">Molybdopterin molybdenumtransferase</fullName>
        <ecNumber evidence="6">2.10.1.1</ecNumber>
    </recommendedName>
</protein>
<comment type="similarity">
    <text evidence="3 6">Belongs to the MoeA family.</text>
</comment>
<feature type="domain" description="MoaB/Mog" evidence="7">
    <location>
        <begin position="171"/>
        <end position="309"/>
    </location>
</feature>
<dbReference type="InterPro" id="IPR005111">
    <property type="entry name" value="MoeA_C_domain_IV"/>
</dbReference>
<dbReference type="SUPFAM" id="SSF63882">
    <property type="entry name" value="MoeA N-terminal region -like"/>
    <property type="match status" value="1"/>
</dbReference>
<evidence type="ECO:0000256" key="3">
    <source>
        <dbReference type="ARBA" id="ARBA00010763"/>
    </source>
</evidence>
<name>A0ABW3D3I4_9FLAO</name>
<dbReference type="PANTHER" id="PTHR10192:SF5">
    <property type="entry name" value="GEPHYRIN"/>
    <property type="match status" value="1"/>
</dbReference>
<sequence>MITVEKALTLLEQNIFRTERTVIIPLEKALGHTLATAIVSPINMPPFRQSAMDGYAIASLQKEFSVIGEIKAGDIDMPSIKANEAVRIFTGAPVPDDARAVVMQEKTDVSDGLITLSEIPVAHANIRTVGEQIEQGEIALEKGTYLNAAGIGFLATLGITEVEVYQKPSISIIATGNELIPPGNVLKFGQIYESNSKALIAALQNFGFYDIEKTTVDDNFNTTIKVLETAIIQNDIVIISGGISVGDYDFVGKALNELKVAEIFYKVKQKPGKPLFFGKKENTLIFALPGNPAASLSCFYIYVLPALLKFSGHPAHHLPRTKARISSAYTKKGDRGQFLKAKVSNGTVTILDGQASSMLRSFALANALAYIPEDRFEIAKNQEIEIIQIP</sequence>
<gene>
    <name evidence="8" type="primary">glp</name>
    <name evidence="8" type="ORF">ACFQ1M_15765</name>
</gene>
<reference evidence="9" key="1">
    <citation type="journal article" date="2019" name="Int. J. Syst. Evol. Microbiol.">
        <title>The Global Catalogue of Microorganisms (GCM) 10K type strain sequencing project: providing services to taxonomists for standard genome sequencing and annotation.</title>
        <authorList>
            <consortium name="The Broad Institute Genomics Platform"/>
            <consortium name="The Broad Institute Genome Sequencing Center for Infectious Disease"/>
            <person name="Wu L."/>
            <person name="Ma J."/>
        </authorList>
    </citation>
    <scope>NUCLEOTIDE SEQUENCE [LARGE SCALE GENOMIC DNA]</scope>
    <source>
        <strain evidence="9">CCUG 62952</strain>
    </source>
</reference>
<dbReference type="InterPro" id="IPR008284">
    <property type="entry name" value="MoCF_biosynth_CS"/>
</dbReference>
<proteinExistence type="inferred from homology"/>
<accession>A0ABW3D3I4</accession>
<dbReference type="PANTHER" id="PTHR10192">
    <property type="entry name" value="MOLYBDOPTERIN BIOSYNTHESIS PROTEIN"/>
    <property type="match status" value="1"/>
</dbReference>